<accession>A0ABN9A882</accession>
<name>A0ABN9A882_9NEOB</name>
<comment type="caution">
    <text evidence="2">The sequence shown here is derived from an EMBL/GenBank/DDBJ whole genome shotgun (WGS) entry which is preliminary data.</text>
</comment>
<keyword evidence="3" id="KW-1185">Reference proteome</keyword>
<feature type="transmembrane region" description="Helical" evidence="1">
    <location>
        <begin position="7"/>
        <end position="26"/>
    </location>
</feature>
<evidence type="ECO:0000256" key="1">
    <source>
        <dbReference type="SAM" id="Phobius"/>
    </source>
</evidence>
<protein>
    <submittedName>
        <fullName evidence="2">Uncharacterized protein</fullName>
    </submittedName>
</protein>
<keyword evidence="1" id="KW-1133">Transmembrane helix</keyword>
<keyword evidence="1" id="KW-0472">Membrane</keyword>
<dbReference type="Proteomes" id="UP001162483">
    <property type="component" value="Unassembled WGS sequence"/>
</dbReference>
<dbReference type="EMBL" id="CATNWA010000031">
    <property type="protein sequence ID" value="CAI9531913.1"/>
    <property type="molecule type" value="Genomic_DNA"/>
</dbReference>
<gene>
    <name evidence="2" type="ORF">SPARVUS_LOCUS85180</name>
</gene>
<evidence type="ECO:0000313" key="2">
    <source>
        <dbReference type="EMBL" id="CAI9531913.1"/>
    </source>
</evidence>
<proteinExistence type="predicted"/>
<sequence>MKGNQRVNCGAMSVYFNVIILLWMAVLCTDIQTSVPKLTGRRTVSKQNSSLPRRRSSEI</sequence>
<reference evidence="2" key="1">
    <citation type="submission" date="2023-05" db="EMBL/GenBank/DDBJ databases">
        <authorList>
            <person name="Stuckert A."/>
        </authorList>
    </citation>
    <scope>NUCLEOTIDE SEQUENCE</scope>
</reference>
<feature type="non-terminal residue" evidence="2">
    <location>
        <position position="59"/>
    </location>
</feature>
<keyword evidence="1" id="KW-0812">Transmembrane</keyword>
<evidence type="ECO:0000313" key="3">
    <source>
        <dbReference type="Proteomes" id="UP001162483"/>
    </source>
</evidence>
<organism evidence="2 3">
    <name type="scientific">Staurois parvus</name>
    <dbReference type="NCBI Taxonomy" id="386267"/>
    <lineage>
        <taxon>Eukaryota</taxon>
        <taxon>Metazoa</taxon>
        <taxon>Chordata</taxon>
        <taxon>Craniata</taxon>
        <taxon>Vertebrata</taxon>
        <taxon>Euteleostomi</taxon>
        <taxon>Amphibia</taxon>
        <taxon>Batrachia</taxon>
        <taxon>Anura</taxon>
        <taxon>Neobatrachia</taxon>
        <taxon>Ranoidea</taxon>
        <taxon>Ranidae</taxon>
        <taxon>Staurois</taxon>
    </lineage>
</organism>